<accession>A0A3M8DRQ7</accession>
<dbReference type="InterPro" id="IPR001387">
    <property type="entry name" value="Cro/C1-type_HTH"/>
</dbReference>
<dbReference type="CDD" id="cd00093">
    <property type="entry name" value="HTH_XRE"/>
    <property type="match status" value="1"/>
</dbReference>
<dbReference type="Proteomes" id="UP000269573">
    <property type="component" value="Unassembled WGS sequence"/>
</dbReference>
<dbReference type="SUPFAM" id="SSF47413">
    <property type="entry name" value="lambda repressor-like DNA-binding domains"/>
    <property type="match status" value="1"/>
</dbReference>
<dbReference type="RefSeq" id="WP_122922011.1">
    <property type="nucleotide sequence ID" value="NZ_RHHU01000002.1"/>
</dbReference>
<name>A0A3M8DRQ7_9BACL</name>
<proteinExistence type="predicted"/>
<protein>
    <submittedName>
        <fullName evidence="2">XRE family transcriptional regulator</fullName>
    </submittedName>
</protein>
<organism evidence="2 3">
    <name type="scientific">Brevibacillus nitrificans</name>
    <dbReference type="NCBI Taxonomy" id="651560"/>
    <lineage>
        <taxon>Bacteria</taxon>
        <taxon>Bacillati</taxon>
        <taxon>Bacillota</taxon>
        <taxon>Bacilli</taxon>
        <taxon>Bacillales</taxon>
        <taxon>Paenibacillaceae</taxon>
        <taxon>Brevibacillus</taxon>
    </lineage>
</organism>
<dbReference type="Pfam" id="PF01381">
    <property type="entry name" value="HTH_3"/>
    <property type="match status" value="1"/>
</dbReference>
<evidence type="ECO:0000259" key="1">
    <source>
        <dbReference type="PROSITE" id="PS50943"/>
    </source>
</evidence>
<feature type="domain" description="HTH cro/C1-type" evidence="1">
    <location>
        <begin position="20"/>
        <end position="63"/>
    </location>
</feature>
<dbReference type="Gene3D" id="1.10.260.40">
    <property type="entry name" value="lambda repressor-like DNA-binding domains"/>
    <property type="match status" value="1"/>
</dbReference>
<evidence type="ECO:0000313" key="2">
    <source>
        <dbReference type="EMBL" id="RNB90145.1"/>
    </source>
</evidence>
<evidence type="ECO:0000313" key="3">
    <source>
        <dbReference type="Proteomes" id="UP000269573"/>
    </source>
</evidence>
<reference evidence="2 3" key="1">
    <citation type="submission" date="2018-10" db="EMBL/GenBank/DDBJ databases">
        <title>Phylogenomics of Brevibacillus.</title>
        <authorList>
            <person name="Dunlap C."/>
        </authorList>
    </citation>
    <scope>NUCLEOTIDE SEQUENCE [LARGE SCALE GENOMIC DNA]</scope>
    <source>
        <strain evidence="2 3">JCM 15774</strain>
    </source>
</reference>
<dbReference type="InterPro" id="IPR010982">
    <property type="entry name" value="Lambda_DNA-bd_dom_sf"/>
</dbReference>
<dbReference type="AlphaFoldDB" id="A0A3M8DRQ7"/>
<comment type="caution">
    <text evidence="2">The sequence shown here is derived from an EMBL/GenBank/DDBJ whole genome shotgun (WGS) entry which is preliminary data.</text>
</comment>
<keyword evidence="3" id="KW-1185">Reference proteome</keyword>
<dbReference type="GO" id="GO:0003677">
    <property type="term" value="F:DNA binding"/>
    <property type="evidence" value="ECO:0007669"/>
    <property type="project" value="InterPro"/>
</dbReference>
<dbReference type="SMART" id="SM00530">
    <property type="entry name" value="HTH_XRE"/>
    <property type="match status" value="1"/>
</dbReference>
<gene>
    <name evidence="2" type="ORF">EDM59_01470</name>
</gene>
<sequence length="122" mass="14041">MLTSFGKFCRKLRIDNEELLKDMASKLGVTSSYLSAVENGKRNVPQEWLQVISEIYDLSEQQFSELQKGIEESQTVIKFDLKDFSNEKKDILVAFAREHKRLESNDLEKILKILQGNNGVSE</sequence>
<dbReference type="PROSITE" id="PS50943">
    <property type="entry name" value="HTH_CROC1"/>
    <property type="match status" value="1"/>
</dbReference>
<dbReference type="EMBL" id="RHHU01000002">
    <property type="protein sequence ID" value="RNB90145.1"/>
    <property type="molecule type" value="Genomic_DNA"/>
</dbReference>